<dbReference type="EMBL" id="PNBA02000009">
    <property type="protein sequence ID" value="KAG6414302.1"/>
    <property type="molecule type" value="Genomic_DNA"/>
</dbReference>
<evidence type="ECO:0000256" key="2">
    <source>
        <dbReference type="ARBA" id="ARBA00004163"/>
    </source>
</evidence>
<evidence type="ECO:0000256" key="4">
    <source>
        <dbReference type="ARBA" id="ARBA00010743"/>
    </source>
</evidence>
<evidence type="ECO:0000313" key="19">
    <source>
        <dbReference type="EMBL" id="KAG6414302.1"/>
    </source>
</evidence>
<keyword evidence="10" id="KW-0333">Golgi apparatus</keyword>
<keyword evidence="5" id="KW-0813">Transport</keyword>
<evidence type="ECO:0000256" key="6">
    <source>
        <dbReference type="ARBA" id="ARBA00022692"/>
    </source>
</evidence>
<dbReference type="GO" id="GO:0015031">
    <property type="term" value="P:protein transport"/>
    <property type="evidence" value="ECO:0007669"/>
    <property type="project" value="UniProtKB-KW"/>
</dbReference>
<evidence type="ECO:0000259" key="18">
    <source>
        <dbReference type="PROSITE" id="PS50192"/>
    </source>
</evidence>
<keyword evidence="9 17" id="KW-1133">Transmembrane helix</keyword>
<evidence type="ECO:0000256" key="17">
    <source>
        <dbReference type="SAM" id="Phobius"/>
    </source>
</evidence>
<proteinExistence type="inferred from homology"/>
<feature type="domain" description="T-SNARE coiled-coil homology" evidence="18">
    <location>
        <begin position="300"/>
        <end position="362"/>
    </location>
</feature>
<evidence type="ECO:0000256" key="13">
    <source>
        <dbReference type="ARBA" id="ARBA00023242"/>
    </source>
</evidence>
<comment type="similarity">
    <text evidence="14">Belongs to the BET1 family.</text>
</comment>
<dbReference type="InterPro" id="IPR000727">
    <property type="entry name" value="T_SNARE_dom"/>
</dbReference>
<evidence type="ECO:0000256" key="7">
    <source>
        <dbReference type="ARBA" id="ARBA00022824"/>
    </source>
</evidence>
<sequence length="390" mass="44457">MELILHWHPNPGTTVNTQILSEVSQCAESINGVKEGRWKTTLSFYKAMAREQSIVNEFPRDFVGISLAEQPGKYFLVIRGQRLVVEAESSIQMIMEKLQSYKTRVALNFERRLKLVQGNQYQLGDFQLRVGKVVPMNSENLRGIVMENTGILMEYVPISSWEKSREVMADFFELWQEALSKRSLPGHFVHNEPNFADYGLSDQYGMQHTAIQYANITAQIVATSHALHGAQDLILCCHSLKLPFPMSELQNMNQKAKVRVFIGFPCALFTLTKDRNARAALFDGIEEGGIRASSSYSSHEIDEQENDRAMEGLQDRVIMLKRLSGDIHEEVDSHNRMLDRMGNEMDASRGVLSGTMDKFKMVFETKSSRRMFTLVASFVAVFLIVYYLTR</sequence>
<evidence type="ECO:0000256" key="15">
    <source>
        <dbReference type="ARBA" id="ARBA00060029"/>
    </source>
</evidence>
<dbReference type="GO" id="GO:0000139">
    <property type="term" value="C:Golgi membrane"/>
    <property type="evidence" value="ECO:0007669"/>
    <property type="project" value="UniProtKB-SubCell"/>
</dbReference>
<dbReference type="Proteomes" id="UP000298416">
    <property type="component" value="Unassembled WGS sequence"/>
</dbReference>
<dbReference type="Pfam" id="PF08612">
    <property type="entry name" value="Med20"/>
    <property type="match status" value="1"/>
</dbReference>
<comment type="function">
    <text evidence="15">Required for vesicular transport from the ER to the Golgi complex. Functions as a SNARE associated with ER-derived vesicles.</text>
</comment>
<feature type="transmembrane region" description="Helical" evidence="17">
    <location>
        <begin position="371"/>
        <end position="389"/>
    </location>
</feature>
<dbReference type="GO" id="GO:0016592">
    <property type="term" value="C:mediator complex"/>
    <property type="evidence" value="ECO:0007669"/>
    <property type="project" value="InterPro"/>
</dbReference>
<name>A0A8X8ZQJ5_SALSN</name>
<protein>
    <recommendedName>
        <fullName evidence="16">Mediator of RNA polymerase II transcription subunit 20</fullName>
    </recommendedName>
    <alternativeName>
        <fullName evidence="16">Mediator complex subunit 20</fullName>
    </alternativeName>
</protein>
<keyword evidence="7" id="KW-0256">Endoplasmic reticulum</keyword>
<comment type="function">
    <text evidence="16">Component of the Mediator complex, a coactivator involved in the regulated transcription of nearly all RNA polymerase II-dependent genes. Mediator functions as a bridge to convey information from gene-specific regulatory proteins to the basal RNA polymerase II transcription machinery. Mediator is recruited to promoters by direct interactions with regulatory proteins and serves as a scaffold for the assembly of a functional preinitiation complex with RNA polymerase II and the general transcription factors.</text>
</comment>
<dbReference type="InterPro" id="IPR039899">
    <property type="entry name" value="BET1_SNARE"/>
</dbReference>
<keyword evidence="13 16" id="KW-0539">Nucleus</keyword>
<dbReference type="GO" id="GO:0003713">
    <property type="term" value="F:transcription coactivator activity"/>
    <property type="evidence" value="ECO:0007669"/>
    <property type="project" value="TreeGrafter"/>
</dbReference>
<dbReference type="InterPro" id="IPR013921">
    <property type="entry name" value="Mediator_Med20"/>
</dbReference>
<evidence type="ECO:0000256" key="10">
    <source>
        <dbReference type="ARBA" id="ARBA00023034"/>
    </source>
</evidence>
<dbReference type="GO" id="GO:0006357">
    <property type="term" value="P:regulation of transcription by RNA polymerase II"/>
    <property type="evidence" value="ECO:0007669"/>
    <property type="project" value="InterPro"/>
</dbReference>
<keyword evidence="12 17" id="KW-0472">Membrane</keyword>
<evidence type="ECO:0000256" key="11">
    <source>
        <dbReference type="ARBA" id="ARBA00023054"/>
    </source>
</evidence>
<keyword evidence="16" id="KW-0010">Activator</keyword>
<comment type="caution">
    <text evidence="19">The sequence shown here is derived from an EMBL/GenBank/DDBJ whole genome shotgun (WGS) entry which is preliminary data.</text>
</comment>
<evidence type="ECO:0000313" key="20">
    <source>
        <dbReference type="Proteomes" id="UP000298416"/>
    </source>
</evidence>
<evidence type="ECO:0000256" key="14">
    <source>
        <dbReference type="ARBA" id="ARBA00037962"/>
    </source>
</evidence>
<keyword evidence="6 17" id="KW-0812">Transmembrane</keyword>
<accession>A0A8X8ZQJ5</accession>
<dbReference type="Gene3D" id="1.20.5.110">
    <property type="match status" value="1"/>
</dbReference>
<evidence type="ECO:0000256" key="5">
    <source>
        <dbReference type="ARBA" id="ARBA00022448"/>
    </source>
</evidence>
<evidence type="ECO:0000256" key="16">
    <source>
        <dbReference type="RuleBase" id="RU364152"/>
    </source>
</evidence>
<dbReference type="GO" id="GO:0005789">
    <property type="term" value="C:endoplasmic reticulum membrane"/>
    <property type="evidence" value="ECO:0007669"/>
    <property type="project" value="UniProtKB-SubCell"/>
</dbReference>
<dbReference type="SUPFAM" id="SSF58038">
    <property type="entry name" value="SNARE fusion complex"/>
    <property type="match status" value="1"/>
</dbReference>
<gene>
    <name evidence="16" type="primary">MED20</name>
    <name evidence="19" type="ORF">SASPL_127021</name>
</gene>
<keyword evidence="16" id="KW-0804">Transcription</keyword>
<keyword evidence="11" id="KW-0175">Coiled coil</keyword>
<evidence type="ECO:0000256" key="1">
    <source>
        <dbReference type="ARBA" id="ARBA00004123"/>
    </source>
</evidence>
<dbReference type="PANTHER" id="PTHR12465:SF0">
    <property type="entry name" value="MEDIATOR OF RNA POLYMERASE II TRANSCRIPTION SUBUNIT 20"/>
    <property type="match status" value="1"/>
</dbReference>
<dbReference type="AlphaFoldDB" id="A0A8X8ZQJ5"/>
<dbReference type="SMART" id="SM00397">
    <property type="entry name" value="t_SNARE"/>
    <property type="match status" value="1"/>
</dbReference>
<reference evidence="19" key="1">
    <citation type="submission" date="2018-01" db="EMBL/GenBank/DDBJ databases">
        <authorList>
            <person name="Mao J.F."/>
        </authorList>
    </citation>
    <scope>NUCLEOTIDE SEQUENCE</scope>
    <source>
        <strain evidence="19">Huo1</strain>
        <tissue evidence="19">Leaf</tissue>
    </source>
</reference>
<comment type="subunit">
    <text evidence="16">Component of the Mediator complex.</text>
</comment>
<evidence type="ECO:0000256" key="3">
    <source>
        <dbReference type="ARBA" id="ARBA00004409"/>
    </source>
</evidence>
<dbReference type="PANTHER" id="PTHR12465">
    <property type="entry name" value="UBIQUITIN SPECIFIC PROTEASE HOMOLOG 49"/>
    <property type="match status" value="1"/>
</dbReference>
<keyword evidence="16" id="KW-0805">Transcription regulation</keyword>
<reference evidence="19" key="2">
    <citation type="submission" date="2020-08" db="EMBL/GenBank/DDBJ databases">
        <title>Plant Genome Project.</title>
        <authorList>
            <person name="Zhang R.-G."/>
        </authorList>
    </citation>
    <scope>NUCLEOTIDE SEQUENCE</scope>
    <source>
        <strain evidence="19">Huo1</strain>
        <tissue evidence="19">Leaf</tissue>
    </source>
</reference>
<dbReference type="CDD" id="cd15853">
    <property type="entry name" value="SNARE_Bet1"/>
    <property type="match status" value="1"/>
</dbReference>
<comment type="subcellular location">
    <subcellularLocation>
        <location evidence="2">Endoplasmic reticulum membrane</location>
        <topology evidence="2">Single-pass type IV membrane protein</topology>
    </subcellularLocation>
    <subcellularLocation>
        <location evidence="3">Golgi apparatus membrane</location>
        <topology evidence="3">Single-pass type IV membrane protein</topology>
    </subcellularLocation>
    <subcellularLocation>
        <location evidence="1 16">Nucleus</location>
    </subcellularLocation>
</comment>
<dbReference type="FunFam" id="1.20.5.110:FF:000033">
    <property type="entry name" value="bet1-like SNARE 1-1"/>
    <property type="match status" value="1"/>
</dbReference>
<organism evidence="19">
    <name type="scientific">Salvia splendens</name>
    <name type="common">Scarlet sage</name>
    <dbReference type="NCBI Taxonomy" id="180675"/>
    <lineage>
        <taxon>Eukaryota</taxon>
        <taxon>Viridiplantae</taxon>
        <taxon>Streptophyta</taxon>
        <taxon>Embryophyta</taxon>
        <taxon>Tracheophyta</taxon>
        <taxon>Spermatophyta</taxon>
        <taxon>Magnoliopsida</taxon>
        <taxon>eudicotyledons</taxon>
        <taxon>Gunneridae</taxon>
        <taxon>Pentapetalae</taxon>
        <taxon>asterids</taxon>
        <taxon>lamiids</taxon>
        <taxon>Lamiales</taxon>
        <taxon>Lamiaceae</taxon>
        <taxon>Nepetoideae</taxon>
        <taxon>Mentheae</taxon>
        <taxon>Salviinae</taxon>
        <taxon>Salvia</taxon>
        <taxon>Salvia subgen. Calosphace</taxon>
        <taxon>core Calosphace</taxon>
    </lineage>
</organism>
<evidence type="ECO:0000256" key="12">
    <source>
        <dbReference type="ARBA" id="ARBA00023136"/>
    </source>
</evidence>
<evidence type="ECO:0000256" key="9">
    <source>
        <dbReference type="ARBA" id="ARBA00022989"/>
    </source>
</evidence>
<evidence type="ECO:0000256" key="8">
    <source>
        <dbReference type="ARBA" id="ARBA00022927"/>
    </source>
</evidence>
<keyword evidence="8" id="KW-0653">Protein transport</keyword>
<comment type="similarity">
    <text evidence="4 16">Belongs to the Mediator complex subunit 20 family.</text>
</comment>
<keyword evidence="20" id="KW-1185">Reference proteome</keyword>
<dbReference type="PROSITE" id="PS50192">
    <property type="entry name" value="T_SNARE"/>
    <property type="match status" value="1"/>
</dbReference>